<dbReference type="RefSeq" id="WP_189089034.1">
    <property type="nucleotide sequence ID" value="NZ_BMQL01000006.1"/>
</dbReference>
<dbReference type="EMBL" id="BMQL01000006">
    <property type="protein sequence ID" value="GGR03427.1"/>
    <property type="molecule type" value="Genomic_DNA"/>
</dbReference>
<dbReference type="AlphaFoldDB" id="A0A918F5P6"/>
<name>A0A918F5P6_9DEIO</name>
<dbReference type="Proteomes" id="UP000603865">
    <property type="component" value="Unassembled WGS sequence"/>
</dbReference>
<reference evidence="1" key="1">
    <citation type="journal article" date="2014" name="Int. J. Syst. Evol. Microbiol.">
        <title>Complete genome sequence of Corynebacterium casei LMG S-19264T (=DSM 44701T), isolated from a smear-ripened cheese.</title>
        <authorList>
            <consortium name="US DOE Joint Genome Institute (JGI-PGF)"/>
            <person name="Walter F."/>
            <person name="Albersmeier A."/>
            <person name="Kalinowski J."/>
            <person name="Ruckert C."/>
        </authorList>
    </citation>
    <scope>NUCLEOTIDE SEQUENCE</scope>
    <source>
        <strain evidence="1">JCM 31311</strain>
    </source>
</reference>
<comment type="caution">
    <text evidence="1">The sequence shown here is derived from an EMBL/GenBank/DDBJ whole genome shotgun (WGS) entry which is preliminary data.</text>
</comment>
<organism evidence="1 2">
    <name type="scientific">Deinococcus ruber</name>
    <dbReference type="NCBI Taxonomy" id="1848197"/>
    <lineage>
        <taxon>Bacteria</taxon>
        <taxon>Thermotogati</taxon>
        <taxon>Deinococcota</taxon>
        <taxon>Deinococci</taxon>
        <taxon>Deinococcales</taxon>
        <taxon>Deinococcaceae</taxon>
        <taxon>Deinococcus</taxon>
    </lineage>
</organism>
<gene>
    <name evidence="1" type="ORF">GCM10008957_15380</name>
</gene>
<evidence type="ECO:0000313" key="2">
    <source>
        <dbReference type="Proteomes" id="UP000603865"/>
    </source>
</evidence>
<keyword evidence="2" id="KW-1185">Reference proteome</keyword>
<sequence length="374" mass="41962">MKLQTHPAQIEWPPTPDGDYARRALSPLLLNGSAVFVQNGHVRMGVLSDGQVVLPITFDPAWHDTFTVSPVTHLAHYAAQELHKLAPPALDLAGQPLLKLLGLGLRRLGFERTVYVNNWLLSTNLYPHLTPGQLRAATHTLLQAFPDRPLAWRSLDPARHALLIGALEELGYVRVPSRLVTYQDPREAAFWKRSQLRTDASRTRVPVAENVPHQAFTDDDLRAALGLYQQLYLEKYSSYNPQFTLDFLRLARDEQVLELHGLRLNGELKAVRGSVRRAGVLTTPLFGYDLSAPQREGWYRRLSLNVLQDARREGLLVNASSGVGAFKRARGGVAVPEYTLVLAQHLPAPQRHAWHTLAALMEHLLLPLLIRHDL</sequence>
<reference evidence="1" key="2">
    <citation type="submission" date="2020-09" db="EMBL/GenBank/DDBJ databases">
        <authorList>
            <person name="Sun Q."/>
            <person name="Ohkuma M."/>
        </authorList>
    </citation>
    <scope>NUCLEOTIDE SEQUENCE</scope>
    <source>
        <strain evidence="1">JCM 31311</strain>
    </source>
</reference>
<evidence type="ECO:0000313" key="1">
    <source>
        <dbReference type="EMBL" id="GGR03427.1"/>
    </source>
</evidence>
<protein>
    <submittedName>
        <fullName evidence="1">Uncharacterized protein</fullName>
    </submittedName>
</protein>
<accession>A0A918F5P6</accession>
<proteinExistence type="predicted"/>